<reference evidence="10" key="1">
    <citation type="journal article" date="2018" name="Nat. Microbiol.">
        <title>Leveraging single-cell genomics to expand the fungal tree of life.</title>
        <authorList>
            <person name="Ahrendt S.R."/>
            <person name="Quandt C.A."/>
            <person name="Ciobanu D."/>
            <person name="Clum A."/>
            <person name="Salamov A."/>
            <person name="Andreopoulos B."/>
            <person name="Cheng J.F."/>
            <person name="Woyke T."/>
            <person name="Pelin A."/>
            <person name="Henrissat B."/>
            <person name="Reynolds N.K."/>
            <person name="Benny G.L."/>
            <person name="Smith M.E."/>
            <person name="James T.Y."/>
            <person name="Grigoriev I.V."/>
        </authorList>
    </citation>
    <scope>NUCLEOTIDE SEQUENCE [LARGE SCALE GENOMIC DNA]</scope>
</reference>
<sequence>MSTSRSSSTASSNPPTQVHPFAAIGRPTSWHLRANNANPSLPPLKSSRTFEEEMYCKFSFLYGPDWTIVSDLEEGITQLARAAPTTVFRAGATGRPQLIVSIYGPDLLGRDVVKGYGSVRIPLSPGRPLAVLCIRPAERPPVMGGRRAARVP</sequence>
<keyword evidence="5" id="KW-0966">Cell projection</keyword>
<proteinExistence type="inferred from homology"/>
<evidence type="ECO:0000256" key="4">
    <source>
        <dbReference type="ARBA" id="ARBA00023212"/>
    </source>
</evidence>
<accession>A0A4P9W2G3</accession>
<evidence type="ECO:0000313" key="9">
    <source>
        <dbReference type="EMBL" id="RKO85922.1"/>
    </source>
</evidence>
<dbReference type="PANTHER" id="PTHR12968">
    <property type="entry name" value="B9 DOMAIN-CONTAINING"/>
    <property type="match status" value="1"/>
</dbReference>
<keyword evidence="3" id="KW-0970">Cilium biogenesis/degradation</keyword>
<evidence type="ECO:0000313" key="10">
    <source>
        <dbReference type="Proteomes" id="UP000269721"/>
    </source>
</evidence>
<dbReference type="Pfam" id="PF07162">
    <property type="entry name" value="B9-C2"/>
    <property type="match status" value="1"/>
</dbReference>
<evidence type="ECO:0000256" key="7">
    <source>
        <dbReference type="ARBA" id="ARBA00039274"/>
    </source>
</evidence>
<dbReference type="OrthoDB" id="431939at2759"/>
<keyword evidence="2" id="KW-0963">Cytoplasm</keyword>
<dbReference type="EMBL" id="KZ998619">
    <property type="protein sequence ID" value="RKO85922.1"/>
    <property type="molecule type" value="Genomic_DNA"/>
</dbReference>
<dbReference type="GO" id="GO:0060271">
    <property type="term" value="P:cilium assembly"/>
    <property type="evidence" value="ECO:0007669"/>
    <property type="project" value="TreeGrafter"/>
</dbReference>
<dbReference type="PANTHER" id="PTHR12968:SF1">
    <property type="entry name" value="B9 DOMAIN-CONTAINING PROTEIN 1"/>
    <property type="match status" value="1"/>
</dbReference>
<comment type="subcellular location">
    <subcellularLocation>
        <location evidence="1">Cytoplasm</location>
        <location evidence="1">Cytoskeleton</location>
        <location evidence="1">Cilium basal body</location>
    </subcellularLocation>
</comment>
<dbReference type="Proteomes" id="UP000269721">
    <property type="component" value="Unassembled WGS sequence"/>
</dbReference>
<dbReference type="GO" id="GO:0036038">
    <property type="term" value="C:MKS complex"/>
    <property type="evidence" value="ECO:0007669"/>
    <property type="project" value="TreeGrafter"/>
</dbReference>
<gene>
    <name evidence="9" type="ORF">BDK51DRAFT_46151</name>
</gene>
<evidence type="ECO:0000256" key="2">
    <source>
        <dbReference type="ARBA" id="ARBA00022490"/>
    </source>
</evidence>
<keyword evidence="10" id="KW-1185">Reference proteome</keyword>
<evidence type="ECO:0000256" key="8">
    <source>
        <dbReference type="SAM" id="MobiDB-lite"/>
    </source>
</evidence>
<evidence type="ECO:0000256" key="5">
    <source>
        <dbReference type="ARBA" id="ARBA00023273"/>
    </source>
</evidence>
<evidence type="ECO:0000256" key="1">
    <source>
        <dbReference type="ARBA" id="ARBA00004120"/>
    </source>
</evidence>
<dbReference type="AlphaFoldDB" id="A0A4P9W2G3"/>
<keyword evidence="4" id="KW-0206">Cytoskeleton</keyword>
<protein>
    <recommendedName>
        <fullName evidence="7">B9 domain-containing protein 1</fullName>
    </recommendedName>
</protein>
<feature type="compositionally biased region" description="Low complexity" evidence="8">
    <location>
        <begin position="1"/>
        <end position="12"/>
    </location>
</feature>
<evidence type="ECO:0000256" key="3">
    <source>
        <dbReference type="ARBA" id="ARBA00022794"/>
    </source>
</evidence>
<comment type="similarity">
    <text evidence="6">Belongs to the B9D family.</text>
</comment>
<evidence type="ECO:0000256" key="6">
    <source>
        <dbReference type="ARBA" id="ARBA00038411"/>
    </source>
</evidence>
<dbReference type="InterPro" id="IPR010796">
    <property type="entry name" value="C2_B9-type_dom"/>
</dbReference>
<feature type="region of interest" description="Disordered" evidence="8">
    <location>
        <begin position="1"/>
        <end position="20"/>
    </location>
</feature>
<organism evidence="9 10">
    <name type="scientific">Blyttiomyces helicus</name>
    <dbReference type="NCBI Taxonomy" id="388810"/>
    <lineage>
        <taxon>Eukaryota</taxon>
        <taxon>Fungi</taxon>
        <taxon>Fungi incertae sedis</taxon>
        <taxon>Chytridiomycota</taxon>
        <taxon>Chytridiomycota incertae sedis</taxon>
        <taxon>Chytridiomycetes</taxon>
        <taxon>Chytridiomycetes incertae sedis</taxon>
        <taxon>Blyttiomyces</taxon>
    </lineage>
</organism>
<name>A0A4P9W2G3_9FUNG</name>